<organism evidence="1 2">
    <name type="scientific">Moraxella porci DSM 25326</name>
    <dbReference type="NCBI Taxonomy" id="573983"/>
    <lineage>
        <taxon>Bacteria</taxon>
        <taxon>Pseudomonadati</taxon>
        <taxon>Pseudomonadota</taxon>
        <taxon>Gammaproteobacteria</taxon>
        <taxon>Moraxellales</taxon>
        <taxon>Moraxellaceae</taxon>
        <taxon>Moraxella</taxon>
    </lineage>
</organism>
<dbReference type="STRING" id="573983.B0681_04730"/>
<accession>A0A1T0CT81</accession>
<dbReference type="RefSeq" id="WP_078317601.1">
    <property type="nucleotide sequence ID" value="NZ_MUYV01000005.1"/>
</dbReference>
<gene>
    <name evidence="1" type="ORF">B0681_04730</name>
</gene>
<name>A0A1T0CT81_9GAMM</name>
<keyword evidence="2" id="KW-1185">Reference proteome</keyword>
<evidence type="ECO:0000313" key="2">
    <source>
        <dbReference type="Proteomes" id="UP000190683"/>
    </source>
</evidence>
<dbReference type="EMBL" id="MUYV01000005">
    <property type="protein sequence ID" value="OOS25331.1"/>
    <property type="molecule type" value="Genomic_DNA"/>
</dbReference>
<dbReference type="AlphaFoldDB" id="A0A1T0CT81"/>
<comment type="caution">
    <text evidence="1">The sequence shown here is derived from an EMBL/GenBank/DDBJ whole genome shotgun (WGS) entry which is preliminary data.</text>
</comment>
<reference evidence="1 2" key="1">
    <citation type="submission" date="2017-02" db="EMBL/GenBank/DDBJ databases">
        <title>Draft genome sequence of Moraxella porci CCUG 54912T type strain.</title>
        <authorList>
            <person name="Salva-Serra F."/>
            <person name="Engstrom-Jakobsson H."/>
            <person name="Thorell K."/>
            <person name="Jaen-Luchoro D."/>
            <person name="Gonzales-Siles L."/>
            <person name="Karlsson R."/>
            <person name="Yazdan S."/>
            <person name="Boulund F."/>
            <person name="Johnning A."/>
            <person name="Engstrand L."/>
            <person name="Kristiansson E."/>
            <person name="Moore E."/>
        </authorList>
    </citation>
    <scope>NUCLEOTIDE SEQUENCE [LARGE SCALE GENOMIC DNA]</scope>
    <source>
        <strain evidence="1 2">CCUG 54912</strain>
    </source>
</reference>
<evidence type="ECO:0000313" key="1">
    <source>
        <dbReference type="EMBL" id="OOS25331.1"/>
    </source>
</evidence>
<sequence length="154" mass="18600">MKIRNKRQPLTPEQRAEQLELFEAWLWDMPNALERFKNRMPKEIQDKLDFSIQSLDIVEKHLLDNYETIEQIKNEPSYILDGYAVYVGETFRNVLQDRIPNQWELMLEEDNVFYLLPVIKVRGYTTCPLKLCTACIDRRWGNYWSWILNNQLED</sequence>
<dbReference type="Proteomes" id="UP000190683">
    <property type="component" value="Unassembled WGS sequence"/>
</dbReference>
<proteinExistence type="predicted"/>
<protein>
    <submittedName>
        <fullName evidence="1">Uncharacterized protein</fullName>
    </submittedName>
</protein>